<dbReference type="GO" id="GO:0046872">
    <property type="term" value="F:metal ion binding"/>
    <property type="evidence" value="ECO:0007669"/>
    <property type="project" value="UniProtKB-KW"/>
</dbReference>
<evidence type="ECO:0000256" key="4">
    <source>
        <dbReference type="ARBA" id="ARBA00023014"/>
    </source>
</evidence>
<keyword evidence="3" id="KW-0408">Iron</keyword>
<keyword evidence="4" id="KW-0411">Iron-sulfur</keyword>
<keyword evidence="2" id="KW-0560">Oxidoreductase</keyword>
<reference evidence="7" key="1">
    <citation type="journal article" date="2020" name="mSystems">
        <title>Genome- and Community-Level Interaction Insights into Carbon Utilization and Element Cycling Functions of Hydrothermarchaeota in Hydrothermal Sediment.</title>
        <authorList>
            <person name="Zhou Z."/>
            <person name="Liu Y."/>
            <person name="Xu W."/>
            <person name="Pan J."/>
            <person name="Luo Z.H."/>
            <person name="Li M."/>
        </authorList>
    </citation>
    <scope>NUCLEOTIDE SEQUENCE [LARGE SCALE GENOMIC DNA]</scope>
    <source>
        <strain evidence="7">SpSt-853</strain>
    </source>
</reference>
<accession>A0A7C5EMP6</accession>
<dbReference type="EMBL" id="DTKJ01000019">
    <property type="protein sequence ID" value="HGZ11162.1"/>
    <property type="molecule type" value="Genomic_DNA"/>
</dbReference>
<comment type="caution">
    <text evidence="7">The sequence shown here is derived from an EMBL/GenBank/DDBJ whole genome shotgun (WGS) entry which is preliminary data.</text>
</comment>
<organism evidence="7">
    <name type="scientific">Desulfobacca acetoxidans</name>
    <dbReference type="NCBI Taxonomy" id="60893"/>
    <lineage>
        <taxon>Bacteria</taxon>
        <taxon>Pseudomonadati</taxon>
        <taxon>Thermodesulfobacteriota</taxon>
        <taxon>Desulfobaccia</taxon>
        <taxon>Desulfobaccales</taxon>
        <taxon>Desulfobaccaceae</taxon>
        <taxon>Desulfobacca</taxon>
    </lineage>
</organism>
<evidence type="ECO:0000256" key="2">
    <source>
        <dbReference type="ARBA" id="ARBA00023002"/>
    </source>
</evidence>
<dbReference type="InterPro" id="IPR003813">
    <property type="entry name" value="MvhD/FlpD"/>
</dbReference>
<evidence type="ECO:0000313" key="7">
    <source>
        <dbReference type="EMBL" id="HGZ11162.1"/>
    </source>
</evidence>
<dbReference type="AlphaFoldDB" id="A0A7C5EMP6"/>
<gene>
    <name evidence="7" type="ORF">ENW48_02960</name>
</gene>
<evidence type="ECO:0000256" key="1">
    <source>
        <dbReference type="ARBA" id="ARBA00022723"/>
    </source>
</evidence>
<evidence type="ECO:0000259" key="6">
    <source>
        <dbReference type="Pfam" id="PF02662"/>
    </source>
</evidence>
<evidence type="ECO:0000256" key="3">
    <source>
        <dbReference type="ARBA" id="ARBA00023004"/>
    </source>
</evidence>
<sequence>MSFSYYPKVLGICCRWCSYAGADLAGAMRLQYPPAVKIMMVPCTGRVDILHLLKAFEAGWDTVFVSGCHEGDCHYLAGNIKARKRVAKVKNFLAEVGIEPERVEMFWVSSAEGPQFAQVAQEMTKRAMKLGPNPVKREERQAWLAEQKSSAMAD</sequence>
<dbReference type="GO" id="GO:0016491">
    <property type="term" value="F:oxidoreductase activity"/>
    <property type="evidence" value="ECO:0007669"/>
    <property type="project" value="UniProtKB-KW"/>
</dbReference>
<proteinExistence type="predicted"/>
<feature type="domain" description="F420-non-reducing hydrogenase iron-sulfur subunit D" evidence="6">
    <location>
        <begin position="9"/>
        <end position="131"/>
    </location>
</feature>
<name>A0A7C5EMP6_9BACT</name>
<dbReference type="Pfam" id="PF02662">
    <property type="entry name" value="FlpD"/>
    <property type="match status" value="1"/>
</dbReference>
<feature type="region of interest" description="Disordered" evidence="5">
    <location>
        <begin position="131"/>
        <end position="154"/>
    </location>
</feature>
<protein>
    <submittedName>
        <fullName evidence="7">Hydrogenase iron-sulfur subunit</fullName>
    </submittedName>
</protein>
<keyword evidence="1" id="KW-0479">Metal-binding</keyword>
<dbReference type="GO" id="GO:0051536">
    <property type="term" value="F:iron-sulfur cluster binding"/>
    <property type="evidence" value="ECO:0007669"/>
    <property type="project" value="UniProtKB-KW"/>
</dbReference>
<evidence type="ECO:0000256" key="5">
    <source>
        <dbReference type="SAM" id="MobiDB-lite"/>
    </source>
</evidence>